<proteinExistence type="inferred from homology"/>
<dbReference type="PANTHER" id="PTHR30413:SF8">
    <property type="entry name" value="TRANSPORT PERMEASE PROTEIN"/>
    <property type="match status" value="1"/>
</dbReference>
<comment type="caution">
    <text evidence="5">The sequence shown here is derived from an EMBL/GenBank/DDBJ whole genome shotgun (WGS) entry which is preliminary data.</text>
</comment>
<dbReference type="EMBL" id="BJXC01000014">
    <property type="protein sequence ID" value="GEM52391.1"/>
    <property type="molecule type" value="Genomic_DNA"/>
</dbReference>
<feature type="transmembrane region" description="Helical" evidence="4">
    <location>
        <begin position="248"/>
        <end position="268"/>
    </location>
</feature>
<evidence type="ECO:0000256" key="2">
    <source>
        <dbReference type="ARBA" id="ARBA00007783"/>
    </source>
</evidence>
<evidence type="ECO:0000256" key="1">
    <source>
        <dbReference type="ARBA" id="ARBA00004429"/>
    </source>
</evidence>
<protein>
    <submittedName>
        <fullName evidence="5">Transport permease protein</fullName>
    </submittedName>
</protein>
<evidence type="ECO:0000313" key="6">
    <source>
        <dbReference type="Proteomes" id="UP000321245"/>
    </source>
</evidence>
<dbReference type="GO" id="GO:0015920">
    <property type="term" value="P:lipopolysaccharide transport"/>
    <property type="evidence" value="ECO:0007669"/>
    <property type="project" value="TreeGrafter"/>
</dbReference>
<feature type="transmembrane region" description="Helical" evidence="4">
    <location>
        <begin position="161"/>
        <end position="183"/>
    </location>
</feature>
<keyword evidence="4" id="KW-1133">Transmembrane helix</keyword>
<feature type="transmembrane region" description="Helical" evidence="4">
    <location>
        <begin position="50"/>
        <end position="70"/>
    </location>
</feature>
<dbReference type="AlphaFoldDB" id="A0A511NJJ8"/>
<dbReference type="PANTHER" id="PTHR30413">
    <property type="entry name" value="INNER MEMBRANE TRANSPORT PERMEASE"/>
    <property type="match status" value="1"/>
</dbReference>
<accession>A0A511NJJ8</accession>
<comment type="subcellular location">
    <subcellularLocation>
        <location evidence="1">Cell inner membrane</location>
        <topology evidence="1">Multi-pass membrane protein</topology>
    </subcellularLocation>
</comment>
<comment type="similarity">
    <text evidence="2">Belongs to the ABC-2 integral membrane protein family.</text>
</comment>
<feature type="transmembrane region" description="Helical" evidence="4">
    <location>
        <begin position="82"/>
        <end position="99"/>
    </location>
</feature>
<reference evidence="5 6" key="1">
    <citation type="submission" date="2019-07" db="EMBL/GenBank/DDBJ databases">
        <title>Whole genome shotgun sequence of Empedobacter brevis NBRC 14943.</title>
        <authorList>
            <person name="Hosoyama A."/>
            <person name="Uohara A."/>
            <person name="Ohji S."/>
            <person name="Ichikawa N."/>
        </authorList>
    </citation>
    <scope>NUCLEOTIDE SEQUENCE [LARGE SCALE GENOMIC DNA]</scope>
    <source>
        <strain evidence="5 6">NBRC 14943</strain>
    </source>
</reference>
<organism evidence="5 6">
    <name type="scientific">Empedobacter brevis NBRC 14943 = ATCC 43319</name>
    <dbReference type="NCBI Taxonomy" id="1218108"/>
    <lineage>
        <taxon>Bacteria</taxon>
        <taxon>Pseudomonadati</taxon>
        <taxon>Bacteroidota</taxon>
        <taxon>Flavobacteriia</taxon>
        <taxon>Flavobacteriales</taxon>
        <taxon>Weeksellaceae</taxon>
        <taxon>Empedobacter</taxon>
    </lineage>
</organism>
<dbReference type="STRING" id="1218108.GCA_000382425_00769"/>
<evidence type="ECO:0000256" key="4">
    <source>
        <dbReference type="SAM" id="Phobius"/>
    </source>
</evidence>
<keyword evidence="4" id="KW-0472">Membrane</keyword>
<name>A0A511NJJ8_9FLAO</name>
<keyword evidence="6" id="KW-1185">Reference proteome</keyword>
<keyword evidence="4" id="KW-0812">Transmembrane</keyword>
<dbReference type="RefSeq" id="WP_146810514.1">
    <property type="nucleotide sequence ID" value="NZ_BJXC01000014.1"/>
</dbReference>
<gene>
    <name evidence="5" type="ORF">EB1_21810</name>
</gene>
<keyword evidence="3" id="KW-0813">Transport</keyword>
<feature type="transmembrane region" description="Helical" evidence="4">
    <location>
        <begin position="136"/>
        <end position="155"/>
    </location>
</feature>
<dbReference type="OrthoDB" id="9786910at2"/>
<dbReference type="Proteomes" id="UP000321245">
    <property type="component" value="Unassembled WGS sequence"/>
</dbReference>
<evidence type="ECO:0000256" key="3">
    <source>
        <dbReference type="ARBA" id="ARBA00022448"/>
    </source>
</evidence>
<sequence length="279" mass="31592">MELKTTIYSSQRKTGFINEIKAMFSDLFTSRELAKRLFIRDKKAEYRQSLLGIMWAFVTPLINALVWIFLSMSGAVKIETDQLPYPLFVFIGSMLWSIFSESINSPLVSTNGAKALISKINFPKEAILLSGFYKTIFNSAIKLLIISVALIFFQINPGIQIVYGLLMIVFLIFVGNAIGLLVTPIGMLYKDVGRGIPLVLSFAMYTTPVVYQEMKNPFLAKLVNVNPLTPIINSTRNLLTGYSWDQPMYLLLIFVISILAMLIGWIFYRISIPIIVERM</sequence>
<evidence type="ECO:0000313" key="5">
    <source>
        <dbReference type="EMBL" id="GEM52391.1"/>
    </source>
</evidence>
<dbReference type="GeneID" id="84649020"/>
<dbReference type="GO" id="GO:0005886">
    <property type="term" value="C:plasma membrane"/>
    <property type="evidence" value="ECO:0007669"/>
    <property type="project" value="UniProtKB-SubCell"/>
</dbReference>
<feature type="transmembrane region" description="Helical" evidence="4">
    <location>
        <begin position="195"/>
        <end position="211"/>
    </location>
</feature>